<dbReference type="GO" id="GO:0009887">
    <property type="term" value="P:animal organ morphogenesis"/>
    <property type="evidence" value="ECO:0007669"/>
    <property type="project" value="UniProtKB-ARBA"/>
</dbReference>
<dbReference type="SUPFAM" id="SSF54236">
    <property type="entry name" value="Ubiquitin-like"/>
    <property type="match status" value="1"/>
</dbReference>
<accession>A0A8B7NKA7</accession>
<dbReference type="OrthoDB" id="9990815at2759"/>
<dbReference type="CTD" id="40608"/>
<dbReference type="PROSITE" id="PS00660">
    <property type="entry name" value="FERM_1"/>
    <property type="match status" value="1"/>
</dbReference>
<feature type="region of interest" description="Disordered" evidence="1">
    <location>
        <begin position="23"/>
        <end position="57"/>
    </location>
</feature>
<dbReference type="InterPro" id="IPR029071">
    <property type="entry name" value="Ubiquitin-like_domsf"/>
</dbReference>
<feature type="compositionally biased region" description="Low complexity" evidence="1">
    <location>
        <begin position="429"/>
        <end position="447"/>
    </location>
</feature>
<evidence type="ECO:0000313" key="4">
    <source>
        <dbReference type="RefSeq" id="XP_018014089.2"/>
    </source>
</evidence>
<dbReference type="Pfam" id="PF09379">
    <property type="entry name" value="FERM_N"/>
    <property type="match status" value="1"/>
</dbReference>
<dbReference type="InterPro" id="IPR019748">
    <property type="entry name" value="FERM_central"/>
</dbReference>
<dbReference type="FunFam" id="3.10.20.90:FF:000040">
    <property type="entry name" value="FERM, RhoGEF and pleckstrin domain-containing protein"/>
    <property type="match status" value="1"/>
</dbReference>
<feature type="non-terminal residue" evidence="4">
    <location>
        <position position="447"/>
    </location>
</feature>
<dbReference type="PROSITE" id="PS50057">
    <property type="entry name" value="FERM_3"/>
    <property type="match status" value="1"/>
</dbReference>
<dbReference type="Pfam" id="PF00373">
    <property type="entry name" value="FERM_M"/>
    <property type="match status" value="1"/>
</dbReference>
<dbReference type="PANTHER" id="PTHR45858:SF5">
    <property type="entry name" value="MOESIN_EZRIN_RADIXIN HOMOLOG 1"/>
    <property type="match status" value="1"/>
</dbReference>
<dbReference type="InterPro" id="IPR000299">
    <property type="entry name" value="FERM_domain"/>
</dbReference>
<sequence>MAGADVSSSGTLSNSVGNTASLNRSSATAATTNGGEVAVGTAGAGRTPPATPHKSGGGKMLAVKILMLDDTYTLFQIQSKAQGAVLLEQVCRQLNLLESDYFGLEYTDGNTAYWLDLDKPINRQVCLSQVEPVLRFCVKFYTPDPGQLEEEYTRYLVALQIKRDLAHGQLVCNTNTAALLASYIVQAECGDYVEEDYPDHRYLSLYKFVPSQDDHLERKIMDNHKKHVGMTPGAADLNLLETARRCDMYGIKVHLAKGVDVNLAATHMGSLVLQQSTEINHVYKRQPSGGERTRGSFRWGENQGLLQVGERTRGSFRWGENQGLLQVGREPGARPSGGERTRGSFRYSGRTQKQVQDYVRENYVKRQPFQRHAPCVGVAGVNISRSAHTIAAPPPLLQDNLCGSDNDGVYSAEFRHQQEKEGAPPPTLGTPTPFTQIQQQQQQQQQD</sequence>
<evidence type="ECO:0000313" key="3">
    <source>
        <dbReference type="Proteomes" id="UP000694843"/>
    </source>
</evidence>
<feature type="domain" description="FERM" evidence="2">
    <location>
        <begin position="61"/>
        <end position="373"/>
    </location>
</feature>
<dbReference type="SMART" id="SM00295">
    <property type="entry name" value="B41"/>
    <property type="match status" value="1"/>
</dbReference>
<evidence type="ECO:0000256" key="1">
    <source>
        <dbReference type="SAM" id="MobiDB-lite"/>
    </source>
</evidence>
<evidence type="ECO:0000259" key="2">
    <source>
        <dbReference type="PROSITE" id="PS50057"/>
    </source>
</evidence>
<dbReference type="InterPro" id="IPR051835">
    <property type="entry name" value="RAC1-GEF"/>
</dbReference>
<dbReference type="Gene3D" id="1.20.80.10">
    <property type="match status" value="1"/>
</dbReference>
<dbReference type="CDD" id="cd17098">
    <property type="entry name" value="FERM_F1_FARP1_like"/>
    <property type="match status" value="1"/>
</dbReference>
<dbReference type="KEGG" id="hazt:108671123"/>
<dbReference type="PRINTS" id="PR00935">
    <property type="entry name" value="BAND41"/>
</dbReference>
<dbReference type="GO" id="GO:0005085">
    <property type="term" value="F:guanyl-nucleotide exchange factor activity"/>
    <property type="evidence" value="ECO:0007669"/>
    <property type="project" value="TreeGrafter"/>
</dbReference>
<dbReference type="AlphaFoldDB" id="A0A8B7NKA7"/>
<dbReference type="InterPro" id="IPR014847">
    <property type="entry name" value="FA"/>
</dbReference>
<keyword evidence="3" id="KW-1185">Reference proteome</keyword>
<feature type="region of interest" description="Disordered" evidence="1">
    <location>
        <begin position="319"/>
        <end position="352"/>
    </location>
</feature>
<feature type="compositionally biased region" description="Low complexity" evidence="1">
    <location>
        <begin position="27"/>
        <end position="48"/>
    </location>
</feature>
<dbReference type="PANTHER" id="PTHR45858">
    <property type="entry name" value="FERM DOMAIN CONTAINING PROTEIN"/>
    <property type="match status" value="1"/>
</dbReference>
<dbReference type="InterPro" id="IPR019749">
    <property type="entry name" value="Band_41_domain"/>
</dbReference>
<reference evidence="4" key="1">
    <citation type="submission" date="2025-08" db="UniProtKB">
        <authorList>
            <consortium name="RefSeq"/>
        </authorList>
    </citation>
    <scope>IDENTIFICATION</scope>
</reference>
<dbReference type="CDD" id="cd14473">
    <property type="entry name" value="FERM_B-lobe"/>
    <property type="match status" value="1"/>
</dbReference>
<dbReference type="GO" id="GO:0071944">
    <property type="term" value="C:cell periphery"/>
    <property type="evidence" value="ECO:0007669"/>
    <property type="project" value="UniProtKB-ARBA"/>
</dbReference>
<dbReference type="InterPro" id="IPR019747">
    <property type="entry name" value="FERM_CS"/>
</dbReference>
<dbReference type="InterPro" id="IPR014352">
    <property type="entry name" value="FERM/acyl-CoA-bd_prot_sf"/>
</dbReference>
<organism evidence="3 4">
    <name type="scientific">Hyalella azteca</name>
    <name type="common">Amphipod</name>
    <dbReference type="NCBI Taxonomy" id="294128"/>
    <lineage>
        <taxon>Eukaryota</taxon>
        <taxon>Metazoa</taxon>
        <taxon>Ecdysozoa</taxon>
        <taxon>Arthropoda</taxon>
        <taxon>Crustacea</taxon>
        <taxon>Multicrustacea</taxon>
        <taxon>Malacostraca</taxon>
        <taxon>Eumalacostraca</taxon>
        <taxon>Peracarida</taxon>
        <taxon>Amphipoda</taxon>
        <taxon>Senticaudata</taxon>
        <taxon>Talitrida</taxon>
        <taxon>Talitroidea</taxon>
        <taxon>Hyalellidae</taxon>
        <taxon>Hyalella</taxon>
    </lineage>
</organism>
<proteinExistence type="predicted"/>
<dbReference type="SMART" id="SM01195">
    <property type="entry name" value="FA"/>
    <property type="match status" value="1"/>
</dbReference>
<dbReference type="GO" id="GO:0048731">
    <property type="term" value="P:system development"/>
    <property type="evidence" value="ECO:0007669"/>
    <property type="project" value="UniProtKB-ARBA"/>
</dbReference>
<dbReference type="RefSeq" id="XP_018014089.2">
    <property type="nucleotide sequence ID" value="XM_018158600.2"/>
</dbReference>
<dbReference type="FunFam" id="1.20.80.10:FF:000005">
    <property type="entry name" value="FERM, RhoGEF and pleckstrin domain-containing protein 1"/>
    <property type="match status" value="1"/>
</dbReference>
<dbReference type="InterPro" id="IPR018979">
    <property type="entry name" value="FERM_N"/>
</dbReference>
<feature type="compositionally biased region" description="Basic and acidic residues" evidence="1">
    <location>
        <begin position="413"/>
        <end position="422"/>
    </location>
</feature>
<gene>
    <name evidence="4" type="primary">LOC108671123</name>
</gene>
<dbReference type="Pfam" id="PF08736">
    <property type="entry name" value="FA"/>
    <property type="match status" value="1"/>
</dbReference>
<dbReference type="Gene3D" id="3.10.20.90">
    <property type="entry name" value="Phosphatidylinositol 3-kinase Catalytic Subunit, Chain A, domain 1"/>
    <property type="match status" value="1"/>
</dbReference>
<dbReference type="GeneID" id="108671123"/>
<dbReference type="InterPro" id="IPR035963">
    <property type="entry name" value="FERM_2"/>
</dbReference>
<dbReference type="SUPFAM" id="SSF47031">
    <property type="entry name" value="Second domain of FERM"/>
    <property type="match status" value="1"/>
</dbReference>
<protein>
    <submittedName>
        <fullName evidence="4">FERM, ARHGEF and pleckstrin domain-containing protein 1-like</fullName>
    </submittedName>
</protein>
<dbReference type="Proteomes" id="UP000694843">
    <property type="component" value="Unplaced"/>
</dbReference>
<feature type="region of interest" description="Disordered" evidence="1">
    <location>
        <begin position="408"/>
        <end position="447"/>
    </location>
</feature>
<name>A0A8B7NKA7_HYAAZ</name>